<name>G3HPK2_CRIGR</name>
<protein>
    <recommendedName>
        <fullName evidence="4">Secreted protein</fullName>
    </recommendedName>
</protein>
<reference evidence="3" key="1">
    <citation type="journal article" date="2011" name="Nat. Biotechnol.">
        <title>The genomic sequence of the Chinese hamster ovary (CHO)-K1 cell line.</title>
        <authorList>
            <person name="Xu X."/>
            <person name="Nagarajan H."/>
            <person name="Lewis N.E."/>
            <person name="Pan S."/>
            <person name="Cai Z."/>
            <person name="Liu X."/>
            <person name="Chen W."/>
            <person name="Xie M."/>
            <person name="Wang W."/>
            <person name="Hammond S."/>
            <person name="Andersen M.R."/>
            <person name="Neff N."/>
            <person name="Passarelli B."/>
            <person name="Koh W."/>
            <person name="Fan H.C."/>
            <person name="Wang J."/>
            <person name="Gui Y."/>
            <person name="Lee K.H."/>
            <person name="Betenbaugh M.J."/>
            <person name="Quake S.R."/>
            <person name="Famili I."/>
            <person name="Palsson B.O."/>
            <person name="Wang J."/>
        </authorList>
    </citation>
    <scope>NUCLEOTIDE SEQUENCE [LARGE SCALE GENOMIC DNA]</scope>
    <source>
        <strain evidence="3">CHO K1 cell line</strain>
    </source>
</reference>
<keyword evidence="1" id="KW-0732">Signal</keyword>
<feature type="signal peptide" evidence="1">
    <location>
        <begin position="1"/>
        <end position="18"/>
    </location>
</feature>
<evidence type="ECO:0000256" key="1">
    <source>
        <dbReference type="SAM" id="SignalP"/>
    </source>
</evidence>
<dbReference type="EMBL" id="JH000578">
    <property type="protein sequence ID" value="EGW00667.1"/>
    <property type="molecule type" value="Genomic_DNA"/>
</dbReference>
<sequence length="82" mass="9111">MQALLLQVFTFGSQVAFQVPLSLLETLTVQTIESIADGVSETPFQNINLCFTKLSLSSAQWKCFFYLGEQPCHPGRVPTNKT</sequence>
<accession>G3HPK2</accession>
<evidence type="ECO:0008006" key="4">
    <source>
        <dbReference type="Google" id="ProtNLM"/>
    </source>
</evidence>
<organism evidence="2 3">
    <name type="scientific">Cricetulus griseus</name>
    <name type="common">Chinese hamster</name>
    <name type="synonym">Cricetulus barabensis griseus</name>
    <dbReference type="NCBI Taxonomy" id="10029"/>
    <lineage>
        <taxon>Eukaryota</taxon>
        <taxon>Metazoa</taxon>
        <taxon>Chordata</taxon>
        <taxon>Craniata</taxon>
        <taxon>Vertebrata</taxon>
        <taxon>Euteleostomi</taxon>
        <taxon>Mammalia</taxon>
        <taxon>Eutheria</taxon>
        <taxon>Euarchontoglires</taxon>
        <taxon>Glires</taxon>
        <taxon>Rodentia</taxon>
        <taxon>Myomorpha</taxon>
        <taxon>Muroidea</taxon>
        <taxon>Cricetidae</taxon>
        <taxon>Cricetinae</taxon>
        <taxon>Cricetulus</taxon>
    </lineage>
</organism>
<dbReference type="InParanoid" id="G3HPK2"/>
<evidence type="ECO:0000313" key="3">
    <source>
        <dbReference type="Proteomes" id="UP000001075"/>
    </source>
</evidence>
<proteinExistence type="predicted"/>
<feature type="chain" id="PRO_5003444511" description="Secreted protein" evidence="1">
    <location>
        <begin position="19"/>
        <end position="82"/>
    </location>
</feature>
<dbReference type="Proteomes" id="UP000001075">
    <property type="component" value="Unassembled WGS sequence"/>
</dbReference>
<gene>
    <name evidence="2" type="ORF">I79_012716</name>
</gene>
<evidence type="ECO:0000313" key="2">
    <source>
        <dbReference type="EMBL" id="EGW00667.1"/>
    </source>
</evidence>
<dbReference type="AlphaFoldDB" id="G3HPK2"/>